<gene>
    <name evidence="2" type="ORF">I9080_003303</name>
</gene>
<name>A0A8H9R193_CLOPF</name>
<proteinExistence type="predicted"/>
<feature type="transmembrane region" description="Helical" evidence="1">
    <location>
        <begin position="12"/>
        <end position="33"/>
    </location>
</feature>
<organism evidence="2">
    <name type="scientific">Clostridium perfringens</name>
    <dbReference type="NCBI Taxonomy" id="1502"/>
    <lineage>
        <taxon>Bacteria</taxon>
        <taxon>Bacillati</taxon>
        <taxon>Bacillota</taxon>
        <taxon>Clostridia</taxon>
        <taxon>Eubacteriales</taxon>
        <taxon>Clostridiaceae</taxon>
        <taxon>Clostridium</taxon>
    </lineage>
</organism>
<evidence type="ECO:0000313" key="2">
    <source>
        <dbReference type="EMBL" id="HAT4309441.1"/>
    </source>
</evidence>
<keyword evidence="1" id="KW-0472">Membrane</keyword>
<keyword evidence="1" id="KW-0812">Transmembrane</keyword>
<evidence type="ECO:0000256" key="1">
    <source>
        <dbReference type="SAM" id="Phobius"/>
    </source>
</evidence>
<sequence length="377" mass="44671">MKRIKINKHKIIFSLILFVVIMFILIPKVNLIFERFNSPFKYDEALDKNINALKIISSDCIIALYDGELKEYFLHDKTFGKTLFSLKDYSINEDNIALDCKGVLFKFQDDNHNYLKYKNFNNGEITNIVSADKENSINMYIEDDKVIYYLKDNNTMKINFFNVKTNKNKLILELESNMNEENYNYLSQPSIADDYIVFSNIKKNEFDEKKSELYFFNIGNYEIKNLNTKKDFIYKPIVYNNKLLGLKENIVSEIVPDELNNLNSIKYYANCIAVFNENDNSWNNIFDNYNIIKKDENLFDITQKDGYLYWMSSFTNKGYFYNLNNNQIETLFTENIKKLAPGDYSFSIVDIKNNIILYKVNIFGEENTSEQYIYKLK</sequence>
<dbReference type="EMBL" id="DACTCB010000036">
    <property type="protein sequence ID" value="HAT4309441.1"/>
    <property type="molecule type" value="Genomic_DNA"/>
</dbReference>
<dbReference type="SUPFAM" id="SSF82171">
    <property type="entry name" value="DPP6 N-terminal domain-like"/>
    <property type="match status" value="1"/>
</dbReference>
<dbReference type="RefSeq" id="WP_283697915.1">
    <property type="nucleotide sequence ID" value="NZ_CATNXO010000015.1"/>
</dbReference>
<evidence type="ECO:0008006" key="3">
    <source>
        <dbReference type="Google" id="ProtNLM"/>
    </source>
</evidence>
<reference evidence="2" key="1">
    <citation type="journal article" date="2018" name="Genome Biol.">
        <title>SKESA: strategic k-mer extension for scrupulous assemblies.</title>
        <authorList>
            <person name="Souvorov A."/>
            <person name="Agarwala R."/>
            <person name="Lipman D.J."/>
        </authorList>
    </citation>
    <scope>NUCLEOTIDE SEQUENCE</scope>
    <source>
        <strain evidence="2">C8</strain>
    </source>
</reference>
<accession>A0A8H9R193</accession>
<reference evidence="2" key="2">
    <citation type="submission" date="2020-07" db="EMBL/GenBank/DDBJ databases">
        <authorList>
            <consortium name="NCBI Pathogen Detection Project"/>
        </authorList>
    </citation>
    <scope>NUCLEOTIDE SEQUENCE</scope>
    <source>
        <strain evidence="2">C8</strain>
    </source>
</reference>
<keyword evidence="1" id="KW-1133">Transmembrane helix</keyword>
<protein>
    <recommendedName>
        <fullName evidence="3">DUF5050 domain-containing protein</fullName>
    </recommendedName>
</protein>
<dbReference type="AlphaFoldDB" id="A0A8H9R193"/>
<comment type="caution">
    <text evidence="2">The sequence shown here is derived from an EMBL/GenBank/DDBJ whole genome shotgun (WGS) entry which is preliminary data.</text>
</comment>
<dbReference type="Proteomes" id="UP000859547">
    <property type="component" value="Unassembled WGS sequence"/>
</dbReference>